<evidence type="ECO:0000256" key="1">
    <source>
        <dbReference type="SAM" id="MobiDB-lite"/>
    </source>
</evidence>
<proteinExistence type="predicted"/>
<evidence type="ECO:0000313" key="3">
    <source>
        <dbReference type="WBParaSite" id="TMUE_2000007721.1"/>
    </source>
</evidence>
<keyword evidence="2" id="KW-1185">Reference proteome</keyword>
<sequence length="102" mass="11435">MRPGTSPLWKAEQYIRRAPQTGEHNKPGRQYETGERDGKALGLISRGTDRSLCCRDSLVNTRNYATMAARTAGRSPNRCRSPSTGRNTPPEKYDRAKGLQQQ</sequence>
<feature type="region of interest" description="Disordered" evidence="1">
    <location>
        <begin position="1"/>
        <end position="43"/>
    </location>
</feature>
<dbReference type="WBParaSite" id="TMUE_2000007721.1">
    <property type="protein sequence ID" value="TMUE_2000007721.1"/>
    <property type="gene ID" value="WBGene00299989"/>
</dbReference>
<dbReference type="AlphaFoldDB" id="A0A5S6QK56"/>
<dbReference type="Proteomes" id="UP000046395">
    <property type="component" value="Unassembled WGS sequence"/>
</dbReference>
<feature type="compositionally biased region" description="Polar residues" evidence="1">
    <location>
        <begin position="78"/>
        <end position="87"/>
    </location>
</feature>
<name>A0A5S6QK56_TRIMR</name>
<evidence type="ECO:0000313" key="2">
    <source>
        <dbReference type="Proteomes" id="UP000046395"/>
    </source>
</evidence>
<feature type="compositionally biased region" description="Basic and acidic residues" evidence="1">
    <location>
        <begin position="89"/>
        <end position="102"/>
    </location>
</feature>
<organism evidence="2 3">
    <name type="scientific">Trichuris muris</name>
    <name type="common">Mouse whipworm</name>
    <dbReference type="NCBI Taxonomy" id="70415"/>
    <lineage>
        <taxon>Eukaryota</taxon>
        <taxon>Metazoa</taxon>
        <taxon>Ecdysozoa</taxon>
        <taxon>Nematoda</taxon>
        <taxon>Enoplea</taxon>
        <taxon>Dorylaimia</taxon>
        <taxon>Trichinellida</taxon>
        <taxon>Trichuridae</taxon>
        <taxon>Trichuris</taxon>
    </lineage>
</organism>
<protein>
    <submittedName>
        <fullName evidence="3">Uncharacterized protein</fullName>
    </submittedName>
</protein>
<reference evidence="3" key="1">
    <citation type="submission" date="2019-12" db="UniProtKB">
        <authorList>
            <consortium name="WormBaseParasite"/>
        </authorList>
    </citation>
    <scope>IDENTIFICATION</scope>
</reference>
<accession>A0A5S6QK56</accession>
<feature type="region of interest" description="Disordered" evidence="1">
    <location>
        <begin position="67"/>
        <end position="102"/>
    </location>
</feature>